<evidence type="ECO:0000256" key="2">
    <source>
        <dbReference type="ARBA" id="ARBA00023136"/>
    </source>
</evidence>
<comment type="subcellular location">
    <subcellularLocation>
        <location evidence="1">Cell outer membrane</location>
    </subcellularLocation>
</comment>
<evidence type="ECO:0000256" key="1">
    <source>
        <dbReference type="ARBA" id="ARBA00004442"/>
    </source>
</evidence>
<proteinExistence type="predicted"/>
<keyword evidence="5" id="KW-0675">Receptor</keyword>
<evidence type="ECO:0000259" key="4">
    <source>
        <dbReference type="Pfam" id="PF00593"/>
    </source>
</evidence>
<dbReference type="Pfam" id="PF00593">
    <property type="entry name" value="TonB_dep_Rec_b-barrel"/>
    <property type="match status" value="1"/>
</dbReference>
<feature type="non-terminal residue" evidence="5">
    <location>
        <position position="1"/>
    </location>
</feature>
<dbReference type="SUPFAM" id="SSF56935">
    <property type="entry name" value="Porins"/>
    <property type="match status" value="1"/>
</dbReference>
<accession>W1XWV2</accession>
<evidence type="ECO:0000256" key="3">
    <source>
        <dbReference type="ARBA" id="ARBA00023237"/>
    </source>
</evidence>
<dbReference type="InterPro" id="IPR036942">
    <property type="entry name" value="Beta-barrel_TonB_sf"/>
</dbReference>
<dbReference type="GO" id="GO:0009279">
    <property type="term" value="C:cell outer membrane"/>
    <property type="evidence" value="ECO:0007669"/>
    <property type="project" value="UniProtKB-SubCell"/>
</dbReference>
<name>W1XWV2_9ZZZZ</name>
<sequence>YFIQDEWKFAPKWTVTPGIRVDHHSSFGTHTSPSISLGYDVNERQMCMLRIKSTS</sequence>
<keyword evidence="3" id="KW-0998">Cell outer membrane</keyword>
<dbReference type="EMBL" id="AZMM01010935">
    <property type="protein sequence ID" value="ETJ34641.1"/>
    <property type="molecule type" value="Genomic_DNA"/>
</dbReference>
<organism evidence="5">
    <name type="scientific">human gut metagenome</name>
    <dbReference type="NCBI Taxonomy" id="408170"/>
    <lineage>
        <taxon>unclassified sequences</taxon>
        <taxon>metagenomes</taxon>
        <taxon>organismal metagenomes</taxon>
    </lineage>
</organism>
<reference evidence="5" key="1">
    <citation type="submission" date="2013-12" db="EMBL/GenBank/DDBJ databases">
        <title>A Varibaculum cambriense genome reconstructed from a premature infant gut community with otherwise low bacterial novelty that shifts toward anaerobic metabolism during the third week of life.</title>
        <authorList>
            <person name="Brown C.T."/>
            <person name="Sharon I."/>
            <person name="Thomas B.C."/>
            <person name="Castelle C.J."/>
            <person name="Morowitz M.J."/>
            <person name="Banfield J.F."/>
        </authorList>
    </citation>
    <scope>NUCLEOTIDE SEQUENCE</scope>
</reference>
<gene>
    <name evidence="5" type="ORF">Q604_UNBC10935G0001</name>
</gene>
<dbReference type="InterPro" id="IPR000531">
    <property type="entry name" value="Beta-barrel_TonB"/>
</dbReference>
<dbReference type="AlphaFoldDB" id="W1XWV2"/>
<comment type="caution">
    <text evidence="5">The sequence shown here is derived from an EMBL/GenBank/DDBJ whole genome shotgun (WGS) entry which is preliminary data.</text>
</comment>
<dbReference type="Gene3D" id="2.40.170.20">
    <property type="entry name" value="TonB-dependent receptor, beta-barrel domain"/>
    <property type="match status" value="1"/>
</dbReference>
<feature type="domain" description="TonB-dependent receptor-like beta-barrel" evidence="4">
    <location>
        <begin position="2"/>
        <end position="45"/>
    </location>
</feature>
<keyword evidence="2" id="KW-0472">Membrane</keyword>
<protein>
    <submittedName>
        <fullName evidence="5">TonB-dependent receptor</fullName>
    </submittedName>
</protein>
<evidence type="ECO:0000313" key="5">
    <source>
        <dbReference type="EMBL" id="ETJ34641.1"/>
    </source>
</evidence>